<dbReference type="EMBL" id="CAJJDO010000154">
    <property type="protein sequence ID" value="CAD8209457.1"/>
    <property type="molecule type" value="Genomic_DNA"/>
</dbReference>
<protein>
    <submittedName>
        <fullName evidence="2">Uncharacterized protein</fullName>
    </submittedName>
</protein>
<feature type="compositionally biased region" description="Basic residues" evidence="1">
    <location>
        <begin position="1"/>
        <end position="17"/>
    </location>
</feature>
<comment type="caution">
    <text evidence="2">The sequence shown here is derived from an EMBL/GenBank/DDBJ whole genome shotgun (WGS) entry which is preliminary data.</text>
</comment>
<keyword evidence="3" id="KW-1185">Reference proteome</keyword>
<reference evidence="2" key="1">
    <citation type="submission" date="2021-01" db="EMBL/GenBank/DDBJ databases">
        <authorList>
            <consortium name="Genoscope - CEA"/>
            <person name="William W."/>
        </authorList>
    </citation>
    <scope>NUCLEOTIDE SEQUENCE</scope>
</reference>
<organism evidence="2 3">
    <name type="scientific">Paramecium pentaurelia</name>
    <dbReference type="NCBI Taxonomy" id="43138"/>
    <lineage>
        <taxon>Eukaryota</taxon>
        <taxon>Sar</taxon>
        <taxon>Alveolata</taxon>
        <taxon>Ciliophora</taxon>
        <taxon>Intramacronucleata</taxon>
        <taxon>Oligohymenophorea</taxon>
        <taxon>Peniculida</taxon>
        <taxon>Parameciidae</taxon>
        <taxon>Paramecium</taxon>
    </lineage>
</organism>
<name>A0A8S1Y970_9CILI</name>
<dbReference type="Proteomes" id="UP000689195">
    <property type="component" value="Unassembled WGS sequence"/>
</dbReference>
<dbReference type="OrthoDB" id="309590at2759"/>
<dbReference type="AlphaFoldDB" id="A0A8S1Y970"/>
<evidence type="ECO:0000313" key="2">
    <source>
        <dbReference type="EMBL" id="CAD8209457.1"/>
    </source>
</evidence>
<feature type="region of interest" description="Disordered" evidence="1">
    <location>
        <begin position="1"/>
        <end position="43"/>
    </location>
</feature>
<feature type="compositionally biased region" description="Polar residues" evidence="1">
    <location>
        <begin position="33"/>
        <end position="42"/>
    </location>
</feature>
<evidence type="ECO:0000256" key="1">
    <source>
        <dbReference type="SAM" id="MobiDB-lite"/>
    </source>
</evidence>
<accession>A0A8S1Y970</accession>
<proteinExistence type="predicted"/>
<gene>
    <name evidence="2" type="ORF">PPENT_87.1.T1540134</name>
</gene>
<sequence length="99" mass="11423">MKQVKNAKKIKKQKKQKMQVQKASQPLPDENKNNGQEDQSAIENYEVSFLDPEEGDYDEICDNGQEIQEYDDHQGAIGHFNIAIQIDPNNSYAYYLKSI</sequence>
<evidence type="ECO:0000313" key="3">
    <source>
        <dbReference type="Proteomes" id="UP000689195"/>
    </source>
</evidence>